<name>A0A855SDZ3_PHOAN</name>
<dbReference type="RefSeq" id="WP_052956295.1">
    <property type="nucleotide sequence ID" value="NZ_JZSX01000007.1"/>
</dbReference>
<evidence type="ECO:0000313" key="3">
    <source>
        <dbReference type="Proteomes" id="UP000241440"/>
    </source>
</evidence>
<evidence type="ECO:0000313" key="2">
    <source>
        <dbReference type="EMBL" id="PSX05488.1"/>
    </source>
</evidence>
<dbReference type="GeneID" id="61229801"/>
<gene>
    <name evidence="2" type="ORF">C0W41_17770</name>
</gene>
<protein>
    <recommendedName>
        <fullName evidence="4">Lipoprotein</fullName>
    </recommendedName>
</protein>
<proteinExistence type="predicted"/>
<dbReference type="AlphaFoldDB" id="A0A855SDZ3"/>
<dbReference type="Proteomes" id="UP000241440">
    <property type="component" value="Unassembled WGS sequence"/>
</dbReference>
<comment type="caution">
    <text evidence="2">The sequence shown here is derived from an EMBL/GenBank/DDBJ whole genome shotgun (WGS) entry which is preliminary data.</text>
</comment>
<evidence type="ECO:0000256" key="1">
    <source>
        <dbReference type="SAM" id="SignalP"/>
    </source>
</evidence>
<keyword evidence="1" id="KW-0732">Signal</keyword>
<feature type="chain" id="PRO_5032798423" description="Lipoprotein" evidence="1">
    <location>
        <begin position="21"/>
        <end position="215"/>
    </location>
</feature>
<feature type="signal peptide" evidence="1">
    <location>
        <begin position="1"/>
        <end position="20"/>
    </location>
</feature>
<organism evidence="2 3">
    <name type="scientific">Photobacterium angustum</name>
    <dbReference type="NCBI Taxonomy" id="661"/>
    <lineage>
        <taxon>Bacteria</taxon>
        <taxon>Pseudomonadati</taxon>
        <taxon>Pseudomonadota</taxon>
        <taxon>Gammaproteobacteria</taxon>
        <taxon>Vibrionales</taxon>
        <taxon>Vibrionaceae</taxon>
        <taxon>Photobacterium</taxon>
    </lineage>
</organism>
<dbReference type="EMBL" id="PYOY01000011">
    <property type="protein sequence ID" value="PSX05488.1"/>
    <property type="molecule type" value="Genomic_DNA"/>
</dbReference>
<dbReference type="PROSITE" id="PS51257">
    <property type="entry name" value="PROKAR_LIPOPROTEIN"/>
    <property type="match status" value="1"/>
</dbReference>
<reference evidence="2 3" key="1">
    <citation type="submission" date="2018-01" db="EMBL/GenBank/DDBJ databases">
        <title>Whole genome sequencing of Histamine producing bacteria.</title>
        <authorList>
            <person name="Butler K."/>
        </authorList>
    </citation>
    <scope>NUCLEOTIDE SEQUENCE [LARGE SCALE GENOMIC DNA]</scope>
    <source>
        <strain evidence="2 3">A2-1</strain>
    </source>
</reference>
<accession>A0A855SDZ3</accession>
<sequence length="215" mass="23369">MNLKVILLALITALSLIGCKTTSLTKTKETKRSYAVYNLKVPKEVSSSEMANAIKTALQSNTSSVRITEDLPPHPLPKESPRFQLVNPFGNNSALAALAGGSVKVPSCNGALIYAQAADSSMNAQGENTQFYTCLWQYEDGYHVDIYTQFDIVSGGLENLGKDLVRGLIGDSSQFIPRTIASIRNNLKALNAEASLVTAYPSNFESLLNNYQEQQ</sequence>
<evidence type="ECO:0008006" key="4">
    <source>
        <dbReference type="Google" id="ProtNLM"/>
    </source>
</evidence>